<reference evidence="4" key="1">
    <citation type="submission" date="2022-10" db="EMBL/GenBank/DDBJ databases">
        <title>Candidatus Kirkpatrella diaphorinas gen. nov., sp. nov., an uncultured endosymbiont identified in a population of Diaphorina citri from Hawaii.</title>
        <authorList>
            <person name="Henry E.M."/>
            <person name="Carlson C.R."/>
            <person name="Kuo Y.-W."/>
        </authorList>
    </citation>
    <scope>NUCLEOTIDE SEQUENCE</scope>
    <source>
        <strain evidence="4">CADCRV1</strain>
    </source>
</reference>
<dbReference type="Gene3D" id="1.10.3660.10">
    <property type="entry name" value="6-phosphogluconate dehydrogenase C-terminal like domain"/>
    <property type="match status" value="1"/>
</dbReference>
<dbReference type="SUPFAM" id="SSF51735">
    <property type="entry name" value="NAD(P)-binding Rossmann-fold domains"/>
    <property type="match status" value="1"/>
</dbReference>
<feature type="region of interest" description="Disordered" evidence="2">
    <location>
        <begin position="285"/>
        <end position="305"/>
    </location>
</feature>
<dbReference type="InterPro" id="IPR050812">
    <property type="entry name" value="Preph/Arog_dehydrog"/>
</dbReference>
<name>A0ABY6GIE1_9PROT</name>
<dbReference type="EMBL" id="CP107052">
    <property type="protein sequence ID" value="UYH51288.1"/>
    <property type="molecule type" value="Genomic_DNA"/>
</dbReference>
<dbReference type="PANTHER" id="PTHR21363">
    <property type="entry name" value="PREPHENATE DEHYDROGENASE"/>
    <property type="match status" value="1"/>
</dbReference>
<dbReference type="Proteomes" id="UP001163831">
    <property type="component" value="Chromosome"/>
</dbReference>
<dbReference type="InterPro" id="IPR046825">
    <property type="entry name" value="PDH_C"/>
</dbReference>
<sequence length="305" mass="33421">MAIYNKICILGIGLIGASILRGIREKPGIASHSVAYDIAPDVVTRARALGLADLYPPDIAASVRDADCVVICAPVSHIAETARIALPHMKPGATLTDVGSTRQSVIADIAPYLREDISYIPAHPMAGTEFSGPEAGFAALFENRWCLVTPTSQAKKPDVDRLVRFWQALGAKTRMMEASEHDRICAIVSYLPHLIAFTICDTADKMSETYRTAVLDYAASGFKDFTRIAGSDPVMWRDIFLSNKDAILETLAHFQDDVEELARAIRDDDEARIIDAIERGRRIRKSLVDNGQAQDPAHPTPRPPK</sequence>
<proteinExistence type="predicted"/>
<dbReference type="RefSeq" id="WP_319806882.1">
    <property type="nucleotide sequence ID" value="NZ_CP107052.1"/>
</dbReference>
<keyword evidence="1" id="KW-0560">Oxidoreductase</keyword>
<dbReference type="InterPro" id="IPR046826">
    <property type="entry name" value="PDH_N"/>
</dbReference>
<evidence type="ECO:0000256" key="2">
    <source>
        <dbReference type="SAM" id="MobiDB-lite"/>
    </source>
</evidence>
<evidence type="ECO:0000259" key="3">
    <source>
        <dbReference type="PROSITE" id="PS51176"/>
    </source>
</evidence>
<dbReference type="PROSITE" id="PS51176">
    <property type="entry name" value="PDH_ADH"/>
    <property type="match status" value="1"/>
</dbReference>
<dbReference type="PANTHER" id="PTHR21363:SF0">
    <property type="entry name" value="PREPHENATE DEHYDROGENASE [NADP(+)]"/>
    <property type="match status" value="1"/>
</dbReference>
<dbReference type="InterPro" id="IPR003099">
    <property type="entry name" value="Prephen_DH"/>
</dbReference>
<evidence type="ECO:0000313" key="5">
    <source>
        <dbReference type="Proteomes" id="UP001163831"/>
    </source>
</evidence>
<keyword evidence="5" id="KW-1185">Reference proteome</keyword>
<gene>
    <name evidence="4" type="ORF">N5W20_09440</name>
</gene>
<dbReference type="InterPro" id="IPR036291">
    <property type="entry name" value="NAD(P)-bd_dom_sf"/>
</dbReference>
<accession>A0ABY6GIE1</accession>
<dbReference type="Pfam" id="PF02153">
    <property type="entry name" value="PDH_N"/>
    <property type="match status" value="1"/>
</dbReference>
<protein>
    <submittedName>
        <fullName evidence="4">Prephenate dehydrogenase/arogenate dehydrogenase family protein</fullName>
    </submittedName>
</protein>
<dbReference type="Pfam" id="PF20463">
    <property type="entry name" value="PDH_C"/>
    <property type="match status" value="1"/>
</dbReference>
<feature type="domain" description="Prephenate/arogenate dehydrogenase" evidence="3">
    <location>
        <begin position="5"/>
        <end position="295"/>
    </location>
</feature>
<dbReference type="Gene3D" id="3.40.50.720">
    <property type="entry name" value="NAD(P)-binding Rossmann-like Domain"/>
    <property type="match status" value="1"/>
</dbReference>
<dbReference type="SUPFAM" id="SSF48179">
    <property type="entry name" value="6-phosphogluconate dehydrogenase C-terminal domain-like"/>
    <property type="match status" value="1"/>
</dbReference>
<dbReference type="InterPro" id="IPR008927">
    <property type="entry name" value="6-PGluconate_DH-like_C_sf"/>
</dbReference>
<evidence type="ECO:0000313" key="4">
    <source>
        <dbReference type="EMBL" id="UYH51288.1"/>
    </source>
</evidence>
<organism evidence="4 5">
    <name type="scientific">Candidatus Kirkpatrickella diaphorinae</name>
    <dbReference type="NCBI Taxonomy" id="2984322"/>
    <lineage>
        <taxon>Bacteria</taxon>
        <taxon>Pseudomonadati</taxon>
        <taxon>Pseudomonadota</taxon>
        <taxon>Alphaproteobacteria</taxon>
        <taxon>Acetobacterales</taxon>
        <taxon>Acetobacteraceae</taxon>
        <taxon>Candidatus Kirkpatrickella</taxon>
    </lineage>
</organism>
<evidence type="ECO:0000256" key="1">
    <source>
        <dbReference type="ARBA" id="ARBA00023002"/>
    </source>
</evidence>